<dbReference type="PROSITE" id="PS50097">
    <property type="entry name" value="BTB"/>
    <property type="match status" value="1"/>
</dbReference>
<organism evidence="3 4">
    <name type="scientific">Podospora appendiculata</name>
    <dbReference type="NCBI Taxonomy" id="314037"/>
    <lineage>
        <taxon>Eukaryota</taxon>
        <taxon>Fungi</taxon>
        <taxon>Dikarya</taxon>
        <taxon>Ascomycota</taxon>
        <taxon>Pezizomycotina</taxon>
        <taxon>Sordariomycetes</taxon>
        <taxon>Sordariomycetidae</taxon>
        <taxon>Sordariales</taxon>
        <taxon>Podosporaceae</taxon>
        <taxon>Podospora</taxon>
    </lineage>
</organism>
<evidence type="ECO:0000256" key="1">
    <source>
        <dbReference type="SAM" id="MobiDB-lite"/>
    </source>
</evidence>
<accession>A0AAE1CHI6</accession>
<dbReference type="Proteomes" id="UP001270362">
    <property type="component" value="Unassembled WGS sequence"/>
</dbReference>
<proteinExistence type="predicted"/>
<evidence type="ECO:0000313" key="4">
    <source>
        <dbReference type="Proteomes" id="UP001270362"/>
    </source>
</evidence>
<comment type="caution">
    <text evidence="3">The sequence shown here is derived from an EMBL/GenBank/DDBJ whole genome shotgun (WGS) entry which is preliminary data.</text>
</comment>
<reference evidence="3" key="1">
    <citation type="journal article" date="2023" name="Mol. Phylogenet. Evol.">
        <title>Genome-scale phylogeny and comparative genomics of the fungal order Sordariales.</title>
        <authorList>
            <person name="Hensen N."/>
            <person name="Bonometti L."/>
            <person name="Westerberg I."/>
            <person name="Brannstrom I.O."/>
            <person name="Guillou S."/>
            <person name="Cros-Aarteil S."/>
            <person name="Calhoun S."/>
            <person name="Haridas S."/>
            <person name="Kuo A."/>
            <person name="Mondo S."/>
            <person name="Pangilinan J."/>
            <person name="Riley R."/>
            <person name="LaButti K."/>
            <person name="Andreopoulos B."/>
            <person name="Lipzen A."/>
            <person name="Chen C."/>
            <person name="Yan M."/>
            <person name="Daum C."/>
            <person name="Ng V."/>
            <person name="Clum A."/>
            <person name="Steindorff A."/>
            <person name="Ohm R.A."/>
            <person name="Martin F."/>
            <person name="Silar P."/>
            <person name="Natvig D.O."/>
            <person name="Lalanne C."/>
            <person name="Gautier V."/>
            <person name="Ament-Velasquez S.L."/>
            <person name="Kruys A."/>
            <person name="Hutchinson M.I."/>
            <person name="Powell A.J."/>
            <person name="Barry K."/>
            <person name="Miller A.N."/>
            <person name="Grigoriev I.V."/>
            <person name="Debuchy R."/>
            <person name="Gladieux P."/>
            <person name="Hiltunen Thoren M."/>
            <person name="Johannesson H."/>
        </authorList>
    </citation>
    <scope>NUCLEOTIDE SEQUENCE</scope>
    <source>
        <strain evidence="3">CBS 314.62</strain>
    </source>
</reference>
<dbReference type="EMBL" id="JAULSO010000001">
    <property type="protein sequence ID" value="KAK3694328.1"/>
    <property type="molecule type" value="Genomic_DNA"/>
</dbReference>
<dbReference type="InterPro" id="IPR011333">
    <property type="entry name" value="SKP1/BTB/POZ_sf"/>
</dbReference>
<evidence type="ECO:0000313" key="3">
    <source>
        <dbReference type="EMBL" id="KAK3694328.1"/>
    </source>
</evidence>
<sequence length="251" mass="29123">MSIANRNDFPSDKTPNNKAATIEAGKIDRRLVVHVDQHRWSDHWGCWWDNPKGDTTIEYGKQQWKVDGFILRRQSGWFRGALSDSNNDDNHHVVIPSHFCKNASPQLFHAILRFIYTSSRKFVQKFFEDVLSFLSCVEIFFIEDFFDINSLKEVMLANIKRHTKLILSVFGANRRPLHEKVPSEEKDHLVSFLNGVIAAETQHGWSARLQRELYDAGDMLRARLLELPDFRHFVATKVGKDFARAIGIRDL</sequence>
<dbReference type="SUPFAM" id="SSF54695">
    <property type="entry name" value="POZ domain"/>
    <property type="match status" value="1"/>
</dbReference>
<dbReference type="AlphaFoldDB" id="A0AAE1CHI6"/>
<dbReference type="Pfam" id="PF00651">
    <property type="entry name" value="BTB"/>
    <property type="match status" value="1"/>
</dbReference>
<dbReference type="InterPro" id="IPR000210">
    <property type="entry name" value="BTB/POZ_dom"/>
</dbReference>
<reference evidence="3" key="2">
    <citation type="submission" date="2023-06" db="EMBL/GenBank/DDBJ databases">
        <authorList>
            <consortium name="Lawrence Berkeley National Laboratory"/>
            <person name="Haridas S."/>
            <person name="Hensen N."/>
            <person name="Bonometti L."/>
            <person name="Westerberg I."/>
            <person name="Brannstrom I.O."/>
            <person name="Guillou S."/>
            <person name="Cros-Aarteil S."/>
            <person name="Calhoun S."/>
            <person name="Kuo A."/>
            <person name="Mondo S."/>
            <person name="Pangilinan J."/>
            <person name="Riley R."/>
            <person name="Labutti K."/>
            <person name="Andreopoulos B."/>
            <person name="Lipzen A."/>
            <person name="Chen C."/>
            <person name="Yanf M."/>
            <person name="Daum C."/>
            <person name="Ng V."/>
            <person name="Clum A."/>
            <person name="Steindorff A."/>
            <person name="Ohm R."/>
            <person name="Martin F."/>
            <person name="Silar P."/>
            <person name="Natvig D."/>
            <person name="Lalanne C."/>
            <person name="Gautier V."/>
            <person name="Ament-Velasquez S.L."/>
            <person name="Kruys A."/>
            <person name="Hutchinson M.I."/>
            <person name="Powell A.J."/>
            <person name="Barry K."/>
            <person name="Miller A.N."/>
            <person name="Grigoriev I.V."/>
            <person name="Debuchy R."/>
            <person name="Gladieux P."/>
            <person name="Thoren M.H."/>
            <person name="Johannesson H."/>
        </authorList>
    </citation>
    <scope>NUCLEOTIDE SEQUENCE</scope>
    <source>
        <strain evidence="3">CBS 314.62</strain>
    </source>
</reference>
<feature type="region of interest" description="Disordered" evidence="1">
    <location>
        <begin position="1"/>
        <end position="21"/>
    </location>
</feature>
<evidence type="ECO:0000259" key="2">
    <source>
        <dbReference type="PROSITE" id="PS50097"/>
    </source>
</evidence>
<feature type="domain" description="BTB" evidence="2">
    <location>
        <begin position="53"/>
        <end position="124"/>
    </location>
</feature>
<keyword evidence="4" id="KW-1185">Reference proteome</keyword>
<name>A0AAE1CHI6_9PEZI</name>
<dbReference type="Gene3D" id="3.30.710.10">
    <property type="entry name" value="Potassium Channel Kv1.1, Chain A"/>
    <property type="match status" value="1"/>
</dbReference>
<dbReference type="CDD" id="cd18186">
    <property type="entry name" value="BTB_POZ_ZBTB_KLHL-like"/>
    <property type="match status" value="1"/>
</dbReference>
<protein>
    <recommendedName>
        <fullName evidence="2">BTB domain-containing protein</fullName>
    </recommendedName>
</protein>
<gene>
    <name evidence="3" type="ORF">B0T22DRAFT_506725</name>
</gene>